<dbReference type="HOGENOM" id="CLU_1670110_0_0_1"/>
<proteinExistence type="predicted"/>
<sequence length="158" mass="17302">MSLPDPPVAFSSAERNGDSTSELITLWIGAIIAPVSFTCTLYILVHVISERILSTSSAPIFILPRIQPSPSCRMVELTHISFITGVVSRSPGLSDGGADTHKLHHRRRAFSPVRSESITSSARMRNTMDALACLEGREDRDCRAVCVEMDMDAERITS</sequence>
<dbReference type="InParanoid" id="A0A0C3IJI2"/>
<dbReference type="AlphaFoldDB" id="A0A0C3IJI2"/>
<keyword evidence="1" id="KW-1133">Transmembrane helix</keyword>
<evidence type="ECO:0000313" key="3">
    <source>
        <dbReference type="Proteomes" id="UP000054217"/>
    </source>
</evidence>
<evidence type="ECO:0000313" key="2">
    <source>
        <dbReference type="EMBL" id="KIN97147.1"/>
    </source>
</evidence>
<evidence type="ECO:0000256" key="1">
    <source>
        <dbReference type="SAM" id="Phobius"/>
    </source>
</evidence>
<dbReference type="Proteomes" id="UP000054217">
    <property type="component" value="Unassembled WGS sequence"/>
</dbReference>
<keyword evidence="1" id="KW-0812">Transmembrane</keyword>
<reference evidence="2 3" key="1">
    <citation type="submission" date="2014-04" db="EMBL/GenBank/DDBJ databases">
        <authorList>
            <consortium name="DOE Joint Genome Institute"/>
            <person name="Kuo A."/>
            <person name="Kohler A."/>
            <person name="Costa M.D."/>
            <person name="Nagy L.G."/>
            <person name="Floudas D."/>
            <person name="Copeland A."/>
            <person name="Barry K.W."/>
            <person name="Cichocki N."/>
            <person name="Veneault-Fourrey C."/>
            <person name="LaButti K."/>
            <person name="Lindquist E.A."/>
            <person name="Lipzen A."/>
            <person name="Lundell T."/>
            <person name="Morin E."/>
            <person name="Murat C."/>
            <person name="Sun H."/>
            <person name="Tunlid A."/>
            <person name="Henrissat B."/>
            <person name="Grigoriev I.V."/>
            <person name="Hibbett D.S."/>
            <person name="Martin F."/>
            <person name="Nordberg H.P."/>
            <person name="Cantor M.N."/>
            <person name="Hua S.X."/>
        </authorList>
    </citation>
    <scope>NUCLEOTIDE SEQUENCE [LARGE SCALE GENOMIC DNA]</scope>
    <source>
        <strain evidence="2 3">Marx 270</strain>
    </source>
</reference>
<organism evidence="2 3">
    <name type="scientific">Pisolithus tinctorius Marx 270</name>
    <dbReference type="NCBI Taxonomy" id="870435"/>
    <lineage>
        <taxon>Eukaryota</taxon>
        <taxon>Fungi</taxon>
        <taxon>Dikarya</taxon>
        <taxon>Basidiomycota</taxon>
        <taxon>Agaricomycotina</taxon>
        <taxon>Agaricomycetes</taxon>
        <taxon>Agaricomycetidae</taxon>
        <taxon>Boletales</taxon>
        <taxon>Sclerodermatineae</taxon>
        <taxon>Pisolithaceae</taxon>
        <taxon>Pisolithus</taxon>
    </lineage>
</organism>
<feature type="transmembrane region" description="Helical" evidence="1">
    <location>
        <begin position="24"/>
        <end position="45"/>
    </location>
</feature>
<protein>
    <submittedName>
        <fullName evidence="2">Uncharacterized protein</fullName>
    </submittedName>
</protein>
<dbReference type="EMBL" id="KN832034">
    <property type="protein sequence ID" value="KIN97147.1"/>
    <property type="molecule type" value="Genomic_DNA"/>
</dbReference>
<name>A0A0C3IJI2_PISTI</name>
<accession>A0A0C3IJI2</accession>
<gene>
    <name evidence="2" type="ORF">M404DRAFT_918362</name>
</gene>
<keyword evidence="3" id="KW-1185">Reference proteome</keyword>
<keyword evidence="1" id="KW-0472">Membrane</keyword>
<reference evidence="3" key="2">
    <citation type="submission" date="2015-01" db="EMBL/GenBank/DDBJ databases">
        <title>Evolutionary Origins and Diversification of the Mycorrhizal Mutualists.</title>
        <authorList>
            <consortium name="DOE Joint Genome Institute"/>
            <consortium name="Mycorrhizal Genomics Consortium"/>
            <person name="Kohler A."/>
            <person name="Kuo A."/>
            <person name="Nagy L.G."/>
            <person name="Floudas D."/>
            <person name="Copeland A."/>
            <person name="Barry K.W."/>
            <person name="Cichocki N."/>
            <person name="Veneault-Fourrey C."/>
            <person name="LaButti K."/>
            <person name="Lindquist E.A."/>
            <person name="Lipzen A."/>
            <person name="Lundell T."/>
            <person name="Morin E."/>
            <person name="Murat C."/>
            <person name="Riley R."/>
            <person name="Ohm R."/>
            <person name="Sun H."/>
            <person name="Tunlid A."/>
            <person name="Henrissat B."/>
            <person name="Grigoriev I.V."/>
            <person name="Hibbett D.S."/>
            <person name="Martin F."/>
        </authorList>
    </citation>
    <scope>NUCLEOTIDE SEQUENCE [LARGE SCALE GENOMIC DNA]</scope>
    <source>
        <strain evidence="3">Marx 270</strain>
    </source>
</reference>